<proteinExistence type="predicted"/>
<dbReference type="PANTHER" id="PTHR11203">
    <property type="entry name" value="CLEAVAGE AND POLYADENYLATION SPECIFICITY FACTOR FAMILY MEMBER"/>
    <property type="match status" value="1"/>
</dbReference>
<gene>
    <name evidence="2" type="ORF">IG193_04455</name>
</gene>
<dbReference type="GO" id="GO:0004521">
    <property type="term" value="F:RNA endonuclease activity"/>
    <property type="evidence" value="ECO:0007669"/>
    <property type="project" value="TreeGrafter"/>
</dbReference>
<dbReference type="GeneID" id="59149121"/>
<keyword evidence="2" id="KW-0378">Hydrolase</keyword>
<dbReference type="InParanoid" id="A0A7L9FJ80"/>
<protein>
    <submittedName>
        <fullName evidence="2">MBL fold metallo-hydrolase</fullName>
    </submittedName>
</protein>
<evidence type="ECO:0000313" key="2">
    <source>
        <dbReference type="EMBL" id="QOJ79711.1"/>
    </source>
</evidence>
<dbReference type="InterPro" id="IPR050698">
    <property type="entry name" value="MBL"/>
</dbReference>
<name>A0A7L9FJ80_9CREN</name>
<organism evidence="2 3">
    <name type="scientific">Infirmifilum lucidum</name>
    <dbReference type="NCBI Taxonomy" id="2776706"/>
    <lineage>
        <taxon>Archaea</taxon>
        <taxon>Thermoproteota</taxon>
        <taxon>Thermoprotei</taxon>
        <taxon>Thermofilales</taxon>
        <taxon>Thermofilaceae</taxon>
        <taxon>Infirmifilum</taxon>
    </lineage>
</organism>
<dbReference type="InterPro" id="IPR036866">
    <property type="entry name" value="RibonucZ/Hydroxyglut_hydro"/>
</dbReference>
<dbReference type="EMBL" id="CP062310">
    <property type="protein sequence ID" value="QOJ79711.1"/>
    <property type="molecule type" value="Genomic_DNA"/>
</dbReference>
<keyword evidence="3" id="KW-1185">Reference proteome</keyword>
<reference evidence="2 3" key="1">
    <citation type="submission" date="2020-10" db="EMBL/GenBank/DDBJ databases">
        <title>Thermofilum lucidum 3507LT sp. nov. a novel member of Thermofilaceae family isolated from Chile hot spring, and proposal of description order Thermofilales.</title>
        <authorList>
            <person name="Zayulina K.S."/>
            <person name="Elcheninov A.G."/>
            <person name="Toshchakov S.V."/>
            <person name="Kublanov I.V."/>
        </authorList>
    </citation>
    <scope>NUCLEOTIDE SEQUENCE [LARGE SCALE GENOMIC DNA]</scope>
    <source>
        <strain evidence="2 3">3507LT</strain>
    </source>
</reference>
<dbReference type="AlphaFoldDB" id="A0A7L9FJ80"/>
<dbReference type="GO" id="GO:0016787">
    <property type="term" value="F:hydrolase activity"/>
    <property type="evidence" value="ECO:0007669"/>
    <property type="project" value="UniProtKB-KW"/>
</dbReference>
<dbReference type="PANTHER" id="PTHR11203:SF37">
    <property type="entry name" value="INTEGRATOR COMPLEX SUBUNIT 11"/>
    <property type="match status" value="1"/>
</dbReference>
<sequence length="317" mass="35679">MMDIRLLVSRGVFLETGSTRIALDPLVLPRAKPQATFISHAHQDHYSTKVLRKLSNIVMSRVTRKIIDPKRRLKNVIEVNPGETIEIDGLVVEAFHSGHIIGSLQFRITLRDAAIVYTGDFNLEKRVVLQPATPLRGDLILIDGTYGHPAYVFPKRREIYERIISRVKEVAGSGEIVLKSRKLGVAQELTALISMSTSLPVIVEPEIARYNEIYEEYGEILGRYAVSEEPRRGAPLITRLSRRLPRNIPAIPVTGWALKTGIPLSSHADFSQLVEYVKRSKAQVVVPVCGFREEFSRYIRENLGVDSYSGKDISIRL</sequence>
<dbReference type="SUPFAM" id="SSF56281">
    <property type="entry name" value="Metallo-hydrolase/oxidoreductase"/>
    <property type="match status" value="1"/>
</dbReference>
<feature type="domain" description="Metallo-beta-lactamase" evidence="1">
    <location>
        <begin position="8"/>
        <end position="174"/>
    </location>
</feature>
<evidence type="ECO:0000259" key="1">
    <source>
        <dbReference type="SMART" id="SM00849"/>
    </source>
</evidence>
<accession>A0A7L9FJ80</accession>
<dbReference type="Gene3D" id="3.60.15.10">
    <property type="entry name" value="Ribonuclease Z/Hydroxyacylglutathione hydrolase-like"/>
    <property type="match status" value="1"/>
</dbReference>
<evidence type="ECO:0000313" key="3">
    <source>
        <dbReference type="Proteomes" id="UP000594121"/>
    </source>
</evidence>
<dbReference type="RefSeq" id="WP_192819683.1">
    <property type="nucleotide sequence ID" value="NZ_CP062310.1"/>
</dbReference>
<dbReference type="KEGG" id="thel:IG193_04455"/>
<dbReference type="SMART" id="SM00849">
    <property type="entry name" value="Lactamase_B"/>
    <property type="match status" value="1"/>
</dbReference>
<dbReference type="Proteomes" id="UP000594121">
    <property type="component" value="Chromosome"/>
</dbReference>
<dbReference type="InterPro" id="IPR001279">
    <property type="entry name" value="Metallo-B-lactamas"/>
</dbReference>